<dbReference type="AlphaFoldDB" id="A0A1W2BLX2"/>
<evidence type="ECO:0000256" key="1">
    <source>
        <dbReference type="SAM" id="Phobius"/>
    </source>
</evidence>
<evidence type="ECO:0000259" key="2">
    <source>
        <dbReference type="Pfam" id="PF00535"/>
    </source>
</evidence>
<keyword evidence="3" id="KW-0808">Transferase</keyword>
<dbReference type="GO" id="GO:0016758">
    <property type="term" value="F:hexosyltransferase activity"/>
    <property type="evidence" value="ECO:0007669"/>
    <property type="project" value="UniProtKB-ARBA"/>
</dbReference>
<name>A0A1W2BLX2_9SPHI</name>
<evidence type="ECO:0000313" key="3">
    <source>
        <dbReference type="EMBL" id="SMC73985.1"/>
    </source>
</evidence>
<dbReference type="STRING" id="151894.SAMN04488524_2473"/>
<feature type="transmembrane region" description="Helical" evidence="1">
    <location>
        <begin position="220"/>
        <end position="242"/>
    </location>
</feature>
<keyword evidence="1" id="KW-1133">Transmembrane helix</keyword>
<keyword evidence="4" id="KW-1185">Reference proteome</keyword>
<reference evidence="4" key="1">
    <citation type="submission" date="2017-04" db="EMBL/GenBank/DDBJ databases">
        <authorList>
            <person name="Varghese N."/>
            <person name="Submissions S."/>
        </authorList>
    </citation>
    <scope>NUCLEOTIDE SEQUENCE [LARGE SCALE GENOMIC DNA]</scope>
    <source>
        <strain evidence="4">DSM 12126</strain>
    </source>
</reference>
<dbReference type="RefSeq" id="WP_084238918.1">
    <property type="nucleotide sequence ID" value="NZ_FWXT01000001.1"/>
</dbReference>
<gene>
    <name evidence="3" type="ORF">SAMN04488524_2473</name>
</gene>
<evidence type="ECO:0000313" key="4">
    <source>
        <dbReference type="Proteomes" id="UP000192756"/>
    </source>
</evidence>
<dbReference type="Gene3D" id="3.90.550.10">
    <property type="entry name" value="Spore Coat Polysaccharide Biosynthesis Protein SpsA, Chain A"/>
    <property type="match status" value="1"/>
</dbReference>
<keyword evidence="1" id="KW-0812">Transmembrane</keyword>
<dbReference type="EMBL" id="FWXT01000001">
    <property type="protein sequence ID" value="SMC73985.1"/>
    <property type="molecule type" value="Genomic_DNA"/>
</dbReference>
<dbReference type="InterPro" id="IPR029044">
    <property type="entry name" value="Nucleotide-diphossugar_trans"/>
</dbReference>
<dbReference type="Pfam" id="PF00535">
    <property type="entry name" value="Glycos_transf_2"/>
    <property type="match status" value="1"/>
</dbReference>
<dbReference type="PANTHER" id="PTHR22916:SF67">
    <property type="entry name" value="COLANIC ACID BIOSYNTHESIS GLYCOSYL TRANSFERASE WCAE-RELATED"/>
    <property type="match status" value="1"/>
</dbReference>
<dbReference type="OrthoDB" id="9788101at2"/>
<keyword evidence="1" id="KW-0472">Membrane</keyword>
<dbReference type="CDD" id="cd06433">
    <property type="entry name" value="GT_2_WfgS_like"/>
    <property type="match status" value="1"/>
</dbReference>
<organism evidence="3 4">
    <name type="scientific">Pedobacter africanus</name>
    <dbReference type="NCBI Taxonomy" id="151894"/>
    <lineage>
        <taxon>Bacteria</taxon>
        <taxon>Pseudomonadati</taxon>
        <taxon>Bacteroidota</taxon>
        <taxon>Sphingobacteriia</taxon>
        <taxon>Sphingobacteriales</taxon>
        <taxon>Sphingobacteriaceae</taxon>
        <taxon>Pedobacter</taxon>
    </lineage>
</organism>
<dbReference type="SUPFAM" id="SSF53448">
    <property type="entry name" value="Nucleotide-diphospho-sugar transferases"/>
    <property type="match status" value="1"/>
</dbReference>
<proteinExistence type="predicted"/>
<dbReference type="Proteomes" id="UP000192756">
    <property type="component" value="Unassembled WGS sequence"/>
</dbReference>
<feature type="domain" description="Glycosyltransferase 2-like" evidence="2">
    <location>
        <begin position="6"/>
        <end position="146"/>
    </location>
</feature>
<dbReference type="PANTHER" id="PTHR22916">
    <property type="entry name" value="GLYCOSYLTRANSFERASE"/>
    <property type="match status" value="1"/>
</dbReference>
<accession>A0A1W2BLX2</accession>
<protein>
    <submittedName>
        <fullName evidence="3">Glycosyltransferase involved in cell wall bisynthesis</fullName>
    </submittedName>
</protein>
<sequence length="249" mass="28692">MQPKLSVITIVYNNVKDIERTMRSVLNQTYPNIEYIIIDGASTDGTKDIIYNYKSRLAQFISEPDKGIYDAMNKGLRLATGDYVLFMNSGDELYAPETVKEVFESAASADIYYGETEMFNEQWQSLGQRRHCAPEHFNWKSFKYGMSISHQAIYVKRSIAGAFNLKYKYSSDIDWIIRATKNASSIVNTHMYVAKYLVGGISKKKHLASLKERFRIFTRYYGLVPNLINHIVIAANLAVYFVRHRKTND</sequence>
<dbReference type="InterPro" id="IPR001173">
    <property type="entry name" value="Glyco_trans_2-like"/>
</dbReference>